<dbReference type="Proteomes" id="UP000235994">
    <property type="component" value="Unassembled WGS sequence"/>
</dbReference>
<gene>
    <name evidence="15" type="ORF">C1I89_02550</name>
</gene>
<keyword evidence="5" id="KW-0001">2Fe-2S</keyword>
<dbReference type="AlphaFoldDB" id="A0A2N8KPA5"/>
<feature type="transmembrane region" description="Helical" evidence="13">
    <location>
        <begin position="185"/>
        <end position="206"/>
    </location>
</feature>
<evidence type="ECO:0000256" key="2">
    <source>
        <dbReference type="ARBA" id="ARBA00004141"/>
    </source>
</evidence>
<dbReference type="InterPro" id="IPR050415">
    <property type="entry name" value="MRET"/>
</dbReference>
<dbReference type="GO" id="GO:0046872">
    <property type="term" value="F:metal ion binding"/>
    <property type="evidence" value="ECO:0007669"/>
    <property type="project" value="UniProtKB-KW"/>
</dbReference>
<keyword evidence="8 13" id="KW-1133">Transmembrane helix</keyword>
<reference evidence="15 16" key="1">
    <citation type="submission" date="2018-01" db="EMBL/GenBank/DDBJ databases">
        <title>The draft genome of an aniline degradation strain ANB-1.</title>
        <authorList>
            <person name="Zhang L."/>
            <person name="Jiang J."/>
        </authorList>
    </citation>
    <scope>NUCLEOTIDE SEQUENCE [LARGE SCALE GENOMIC DNA]</scope>
    <source>
        <strain evidence="15 16">ANB-1</strain>
    </source>
</reference>
<evidence type="ECO:0000256" key="10">
    <source>
        <dbReference type="ARBA" id="ARBA00023004"/>
    </source>
</evidence>
<evidence type="ECO:0000313" key="15">
    <source>
        <dbReference type="EMBL" id="PND35286.1"/>
    </source>
</evidence>
<dbReference type="SUPFAM" id="SSF52343">
    <property type="entry name" value="Ferredoxin reductase-like, C-terminal NADP-linked domain"/>
    <property type="match status" value="1"/>
</dbReference>
<keyword evidence="3" id="KW-0285">Flavoprotein</keyword>
<evidence type="ECO:0000256" key="6">
    <source>
        <dbReference type="ARBA" id="ARBA00022723"/>
    </source>
</evidence>
<dbReference type="EMBL" id="POQS01000001">
    <property type="protein sequence ID" value="PND35286.1"/>
    <property type="molecule type" value="Genomic_DNA"/>
</dbReference>
<evidence type="ECO:0000256" key="1">
    <source>
        <dbReference type="ARBA" id="ARBA00001974"/>
    </source>
</evidence>
<dbReference type="Pfam" id="PF08022">
    <property type="entry name" value="FAD_binding_8"/>
    <property type="match status" value="1"/>
</dbReference>
<evidence type="ECO:0000256" key="11">
    <source>
        <dbReference type="ARBA" id="ARBA00023014"/>
    </source>
</evidence>
<dbReference type="PANTHER" id="PTHR47354">
    <property type="entry name" value="NADH OXIDOREDUCTASE HCR"/>
    <property type="match status" value="1"/>
</dbReference>
<dbReference type="GO" id="GO:0050660">
    <property type="term" value="F:flavin adenine dinucleotide binding"/>
    <property type="evidence" value="ECO:0007669"/>
    <property type="project" value="TreeGrafter"/>
</dbReference>
<dbReference type="InterPro" id="IPR017927">
    <property type="entry name" value="FAD-bd_FR_type"/>
</dbReference>
<dbReference type="Pfam" id="PF00175">
    <property type="entry name" value="NAD_binding_1"/>
    <property type="match status" value="1"/>
</dbReference>
<feature type="transmembrane region" description="Helical" evidence="13">
    <location>
        <begin position="130"/>
        <end position="147"/>
    </location>
</feature>
<dbReference type="InterPro" id="IPR001433">
    <property type="entry name" value="OxRdtase_FAD/NAD-bd"/>
</dbReference>
<keyword evidence="11" id="KW-0411">Iron-sulfur</keyword>
<comment type="subcellular location">
    <subcellularLocation>
        <location evidence="2">Membrane</location>
        <topology evidence="2">Multi-pass membrane protein</topology>
    </subcellularLocation>
</comment>
<evidence type="ECO:0000313" key="16">
    <source>
        <dbReference type="Proteomes" id="UP000235994"/>
    </source>
</evidence>
<evidence type="ECO:0000256" key="9">
    <source>
        <dbReference type="ARBA" id="ARBA00023002"/>
    </source>
</evidence>
<evidence type="ECO:0000256" key="8">
    <source>
        <dbReference type="ARBA" id="ARBA00022989"/>
    </source>
</evidence>
<dbReference type="InterPro" id="IPR013112">
    <property type="entry name" value="FAD-bd_8"/>
</dbReference>
<proteinExistence type="predicted"/>
<dbReference type="GO" id="GO:0016491">
    <property type="term" value="F:oxidoreductase activity"/>
    <property type="evidence" value="ECO:0007669"/>
    <property type="project" value="UniProtKB-KW"/>
</dbReference>
<name>A0A2N8KPA5_9BURK</name>
<dbReference type="Gene3D" id="3.40.50.80">
    <property type="entry name" value="Nucleotide-binding domain of ferredoxin-NADP reductase (FNR) module"/>
    <property type="match status" value="1"/>
</dbReference>
<keyword evidence="12 13" id="KW-0472">Membrane</keyword>
<protein>
    <submittedName>
        <fullName evidence="15">Reductase</fullName>
    </submittedName>
</protein>
<evidence type="ECO:0000256" key="12">
    <source>
        <dbReference type="ARBA" id="ARBA00023136"/>
    </source>
</evidence>
<comment type="cofactor">
    <cofactor evidence="1">
        <name>FAD</name>
        <dbReference type="ChEBI" id="CHEBI:57692"/>
    </cofactor>
</comment>
<keyword evidence="6" id="KW-0479">Metal-binding</keyword>
<dbReference type="SUPFAM" id="SSF63380">
    <property type="entry name" value="Riboflavin synthase domain-like"/>
    <property type="match status" value="1"/>
</dbReference>
<dbReference type="PROSITE" id="PS51384">
    <property type="entry name" value="FAD_FR"/>
    <property type="match status" value="1"/>
</dbReference>
<keyword evidence="9" id="KW-0560">Oxidoreductase</keyword>
<dbReference type="Gene3D" id="2.40.30.10">
    <property type="entry name" value="Translation factors"/>
    <property type="match status" value="1"/>
</dbReference>
<organism evidence="15 16">
    <name type="scientific">Achromobacter pulmonis</name>
    <dbReference type="NCBI Taxonomy" id="1389932"/>
    <lineage>
        <taxon>Bacteria</taxon>
        <taxon>Pseudomonadati</taxon>
        <taxon>Pseudomonadota</taxon>
        <taxon>Betaproteobacteria</taxon>
        <taxon>Burkholderiales</taxon>
        <taxon>Alcaligenaceae</taxon>
        <taxon>Achromobacter</taxon>
    </lineage>
</organism>
<evidence type="ECO:0000259" key="14">
    <source>
        <dbReference type="PROSITE" id="PS51384"/>
    </source>
</evidence>
<feature type="transmembrane region" description="Helical" evidence="13">
    <location>
        <begin position="78"/>
        <end position="93"/>
    </location>
</feature>
<evidence type="ECO:0000256" key="4">
    <source>
        <dbReference type="ARBA" id="ARBA00022692"/>
    </source>
</evidence>
<dbReference type="GO" id="GO:0051537">
    <property type="term" value="F:2 iron, 2 sulfur cluster binding"/>
    <property type="evidence" value="ECO:0007669"/>
    <property type="project" value="UniProtKB-KW"/>
</dbReference>
<keyword evidence="7" id="KW-0274">FAD</keyword>
<dbReference type="RefSeq" id="WP_102771227.1">
    <property type="nucleotide sequence ID" value="NZ_POQS01000001.1"/>
</dbReference>
<dbReference type="PANTHER" id="PTHR47354:SF8">
    <property type="entry name" value="1,2-PHENYLACETYL-COA EPOXIDASE, SUBUNIT E"/>
    <property type="match status" value="1"/>
</dbReference>
<evidence type="ECO:0000256" key="7">
    <source>
        <dbReference type="ARBA" id="ARBA00022827"/>
    </source>
</evidence>
<evidence type="ECO:0000256" key="13">
    <source>
        <dbReference type="SAM" id="Phobius"/>
    </source>
</evidence>
<keyword evidence="10" id="KW-0408">Iron</keyword>
<dbReference type="InterPro" id="IPR013130">
    <property type="entry name" value="Fe3_Rdtase_TM_dom"/>
</dbReference>
<evidence type="ECO:0000256" key="3">
    <source>
        <dbReference type="ARBA" id="ARBA00022630"/>
    </source>
</evidence>
<dbReference type="GO" id="GO:0016020">
    <property type="term" value="C:membrane"/>
    <property type="evidence" value="ECO:0007669"/>
    <property type="project" value="UniProtKB-SubCell"/>
</dbReference>
<feature type="transmembrane region" description="Helical" evidence="13">
    <location>
        <begin position="37"/>
        <end position="57"/>
    </location>
</feature>
<dbReference type="CDD" id="cd06198">
    <property type="entry name" value="FNR_like_3"/>
    <property type="match status" value="1"/>
</dbReference>
<dbReference type="Pfam" id="PF01794">
    <property type="entry name" value="Ferric_reduct"/>
    <property type="match status" value="1"/>
</dbReference>
<accession>A0A2N8KPA5</accession>
<feature type="domain" description="FAD-binding FR-type" evidence="14">
    <location>
        <begin position="209"/>
        <end position="306"/>
    </location>
</feature>
<evidence type="ECO:0000256" key="5">
    <source>
        <dbReference type="ARBA" id="ARBA00022714"/>
    </source>
</evidence>
<dbReference type="InterPro" id="IPR039261">
    <property type="entry name" value="FNR_nucleotide-bd"/>
</dbReference>
<keyword evidence="16" id="KW-1185">Reference proteome</keyword>
<dbReference type="InterPro" id="IPR017938">
    <property type="entry name" value="Riboflavin_synthase-like_b-brl"/>
</dbReference>
<feature type="transmembrane region" description="Helical" evidence="13">
    <location>
        <begin position="159"/>
        <end position="179"/>
    </location>
</feature>
<sequence>MRRILAAVLLVCLLAWAGAYSALPPAELNVWIVRDQLILLTGLSAYAVMTLIMLLAVRPMWLETRLGGLDKMYRLHKWSGILATALAAAHYLIKVGKPVLLAMFDPVPKTPRTAALLDMFRGSAKDIGEWAVWILVALVLLTLWRRFPYHIWRQVHRISAVIFLVVAFHGVVLAPAAWWSQPVGWLLAACTAVGGVCALMALAGLIGRSRRYKGQVLAIDALSDDILSLTCRVEGDWHHRAGQFAFLTADRREGAHPFTVSGADDGTGRVEFSIKALGDYTRRLQKSLKVGQAVTIEGPYGCFDFERDDGRPQIWVAAGIGVTPFISWLESLQAEPARAPNATLYYCVRNADEAPFAERLKTLCAHVPNVTLKIRYSDTERPLSAAELAADHKPGMPWPSVWFCGPIGFADALKDGLHRRGMPVGELFHQEAFQMR</sequence>
<keyword evidence="4 13" id="KW-0812">Transmembrane</keyword>
<comment type="caution">
    <text evidence="15">The sequence shown here is derived from an EMBL/GenBank/DDBJ whole genome shotgun (WGS) entry which is preliminary data.</text>
</comment>